<dbReference type="PROSITE" id="PS00237">
    <property type="entry name" value="G_PROTEIN_RECEP_F1_1"/>
    <property type="match status" value="1"/>
</dbReference>
<comment type="subcellular location">
    <subcellularLocation>
        <location evidence="1">Membrane</location>
        <topology evidence="1">Multi-pass membrane protein</topology>
    </subcellularLocation>
</comment>
<feature type="domain" description="G-protein coupled receptors family 1 profile" evidence="10">
    <location>
        <begin position="1"/>
        <end position="437"/>
    </location>
</feature>
<keyword evidence="3 9" id="KW-1133">Transmembrane helix</keyword>
<keyword evidence="5 9" id="KW-0472">Membrane</keyword>
<keyword evidence="12" id="KW-1185">Reference proteome</keyword>
<dbReference type="AlphaFoldDB" id="A0A8S3ZFY1"/>
<evidence type="ECO:0000259" key="10">
    <source>
        <dbReference type="PROSITE" id="PS50262"/>
    </source>
</evidence>
<feature type="transmembrane region" description="Helical" evidence="9">
    <location>
        <begin position="22"/>
        <end position="44"/>
    </location>
</feature>
<gene>
    <name evidence="11" type="ORF">CUNI_LOCUS13875</name>
</gene>
<keyword evidence="2 8" id="KW-0812">Transmembrane</keyword>
<dbReference type="OrthoDB" id="5964776at2759"/>
<dbReference type="PANTHER" id="PTHR24243">
    <property type="entry name" value="G-PROTEIN COUPLED RECEPTOR"/>
    <property type="match status" value="1"/>
</dbReference>
<organism evidence="11 12">
    <name type="scientific">Candidula unifasciata</name>
    <dbReference type="NCBI Taxonomy" id="100452"/>
    <lineage>
        <taxon>Eukaryota</taxon>
        <taxon>Metazoa</taxon>
        <taxon>Spiralia</taxon>
        <taxon>Lophotrochozoa</taxon>
        <taxon>Mollusca</taxon>
        <taxon>Gastropoda</taxon>
        <taxon>Heterobranchia</taxon>
        <taxon>Euthyneura</taxon>
        <taxon>Panpulmonata</taxon>
        <taxon>Eupulmonata</taxon>
        <taxon>Stylommatophora</taxon>
        <taxon>Helicina</taxon>
        <taxon>Helicoidea</taxon>
        <taxon>Geomitridae</taxon>
        <taxon>Candidula</taxon>
    </lineage>
</organism>
<dbReference type="Pfam" id="PF00001">
    <property type="entry name" value="7tm_1"/>
    <property type="match status" value="1"/>
</dbReference>
<evidence type="ECO:0000256" key="8">
    <source>
        <dbReference type="RuleBase" id="RU000688"/>
    </source>
</evidence>
<keyword evidence="7 8" id="KW-0807">Transducer</keyword>
<dbReference type="GO" id="GO:0004930">
    <property type="term" value="F:G protein-coupled receptor activity"/>
    <property type="evidence" value="ECO:0007669"/>
    <property type="project" value="UniProtKB-KW"/>
</dbReference>
<dbReference type="Proteomes" id="UP000678393">
    <property type="component" value="Unassembled WGS sequence"/>
</dbReference>
<protein>
    <recommendedName>
        <fullName evidence="10">G-protein coupled receptors family 1 profile domain-containing protein</fullName>
    </recommendedName>
</protein>
<evidence type="ECO:0000256" key="6">
    <source>
        <dbReference type="ARBA" id="ARBA00023170"/>
    </source>
</evidence>
<evidence type="ECO:0000256" key="9">
    <source>
        <dbReference type="SAM" id="Phobius"/>
    </source>
</evidence>
<keyword evidence="4 8" id="KW-0297">G-protein coupled receptor</keyword>
<evidence type="ECO:0000256" key="7">
    <source>
        <dbReference type="ARBA" id="ARBA00023224"/>
    </source>
</evidence>
<accession>A0A8S3ZFY1</accession>
<dbReference type="Gene3D" id="1.20.1070.10">
    <property type="entry name" value="Rhodopsin 7-helix transmembrane proteins"/>
    <property type="match status" value="2"/>
</dbReference>
<dbReference type="InterPro" id="IPR000276">
    <property type="entry name" value="GPCR_Rhodpsn"/>
</dbReference>
<feature type="non-terminal residue" evidence="11">
    <location>
        <position position="487"/>
    </location>
</feature>
<feature type="transmembrane region" description="Helical" evidence="9">
    <location>
        <begin position="418"/>
        <end position="440"/>
    </location>
</feature>
<dbReference type="PRINTS" id="PR00237">
    <property type="entry name" value="GPCRRHODOPSN"/>
</dbReference>
<evidence type="ECO:0000256" key="3">
    <source>
        <dbReference type="ARBA" id="ARBA00022989"/>
    </source>
</evidence>
<evidence type="ECO:0000256" key="2">
    <source>
        <dbReference type="ARBA" id="ARBA00022692"/>
    </source>
</evidence>
<name>A0A8S3ZFY1_9EUPU</name>
<feature type="transmembrane region" description="Helical" evidence="9">
    <location>
        <begin position="121"/>
        <end position="143"/>
    </location>
</feature>
<keyword evidence="6 8" id="KW-0675">Receptor</keyword>
<dbReference type="PANTHER" id="PTHR24243:SF224">
    <property type="entry name" value="G-PROTEIN COUPLED RECEPTOR 19-RELATED"/>
    <property type="match status" value="1"/>
</dbReference>
<evidence type="ECO:0000313" key="11">
    <source>
        <dbReference type="EMBL" id="CAG5128317.1"/>
    </source>
</evidence>
<dbReference type="PROSITE" id="PS50262">
    <property type="entry name" value="G_PROTEIN_RECEP_F1_2"/>
    <property type="match status" value="1"/>
</dbReference>
<reference evidence="11" key="1">
    <citation type="submission" date="2021-04" db="EMBL/GenBank/DDBJ databases">
        <authorList>
            <consortium name="Molecular Ecology Group"/>
        </authorList>
    </citation>
    <scope>NUCLEOTIDE SEQUENCE</scope>
</reference>
<sequence>VTLYTRIISGSCLWPFLISSVFMYYFAESFSLCVSVLLLTVIAVERYTAVMHPLRVKGLFTNCRMQAAQISIWVFAAVYNIPLVAIFDTFEMSNGTGDVIVFCNIREGVINLKLYFTINFILWYTLPLVTMSVAYAIISWTLWHSGTIFSQHRSNDPSYYSSIKMAPLNRENRLEGDMKDNGGKSDGSLCRHGNGSIGWNLCDVNDRYYIHYANDTSDGVRLNGEDKSSRGGTVTTSFPGTKSDMFVSGQTINHMYEYNPPVCWSWPAREDTGRDATTRNFRNTTCASRISGNHISQVETNGLTSTCLLYQKTHSKRQNGVINQTVPIPNIKLRPTRHSFHSDYASDSSVAHTPTCDAGIHKSQASTSERVLSSRRKVVRLLVLVLLTFGVCVLPHHIRLLMFYWNVYPEATFGFSFFPPLAFMCLYLNSALNPVLYSLFSESFRRSLRECLRRPWHRGKSFVSKHVVLCFRRSHHRSSDTMDIEME</sequence>
<comment type="caution">
    <text evidence="11">The sequence shown here is derived from an EMBL/GenBank/DDBJ whole genome shotgun (WGS) entry which is preliminary data.</text>
</comment>
<comment type="similarity">
    <text evidence="8">Belongs to the G-protein coupled receptor 1 family.</text>
</comment>
<dbReference type="SUPFAM" id="SSF81321">
    <property type="entry name" value="Family A G protein-coupled receptor-like"/>
    <property type="match status" value="1"/>
</dbReference>
<proteinExistence type="inferred from homology"/>
<feature type="transmembrane region" description="Helical" evidence="9">
    <location>
        <begin position="378"/>
        <end position="398"/>
    </location>
</feature>
<dbReference type="InterPro" id="IPR017452">
    <property type="entry name" value="GPCR_Rhodpsn_7TM"/>
</dbReference>
<dbReference type="EMBL" id="CAJHNH020003011">
    <property type="protein sequence ID" value="CAG5128317.1"/>
    <property type="molecule type" value="Genomic_DNA"/>
</dbReference>
<evidence type="ECO:0000256" key="4">
    <source>
        <dbReference type="ARBA" id="ARBA00023040"/>
    </source>
</evidence>
<evidence type="ECO:0000313" key="12">
    <source>
        <dbReference type="Proteomes" id="UP000678393"/>
    </source>
</evidence>
<feature type="transmembrane region" description="Helical" evidence="9">
    <location>
        <begin position="65"/>
        <end position="87"/>
    </location>
</feature>
<evidence type="ECO:0000256" key="5">
    <source>
        <dbReference type="ARBA" id="ARBA00023136"/>
    </source>
</evidence>
<dbReference type="GO" id="GO:0005886">
    <property type="term" value="C:plasma membrane"/>
    <property type="evidence" value="ECO:0007669"/>
    <property type="project" value="TreeGrafter"/>
</dbReference>
<evidence type="ECO:0000256" key="1">
    <source>
        <dbReference type="ARBA" id="ARBA00004141"/>
    </source>
</evidence>